<organism evidence="13 14">
    <name type="scientific">Shimazuella alba</name>
    <dbReference type="NCBI Taxonomy" id="2690964"/>
    <lineage>
        <taxon>Bacteria</taxon>
        <taxon>Bacillati</taxon>
        <taxon>Bacillota</taxon>
        <taxon>Bacilli</taxon>
        <taxon>Bacillales</taxon>
        <taxon>Thermoactinomycetaceae</taxon>
        <taxon>Shimazuella</taxon>
    </lineage>
</organism>
<keyword evidence="7 10" id="KW-0472">Membrane</keyword>
<sequence length="372" mass="40433">MKRILLTGGGTGGHIYPALAIARAVREKHPGVEIGYIGTDNGLESKIVPKEEGIQFFTVEIQGFRRSLSWENVNTVRKFIRAVSKSKEYIKKFQPDVVVGTGGYVSGPAVFAAHQLNIPTMIHEQNAVLGLTTKFLSRFADVVAVSLEDTSKQLTSAKKVVYTGNPRATEVIRADRQKGRESLGIAENVPVVLIFGGSRGAKAINQAVLSMLPKLSSLPGVRFVYVTGEVHYQDITSKINGSEYPNLDIRPFVYNMPDVLATTDLVVARAGASTLAELTALGLPSILIPSPYVTNNHQEANARVLEEQGAARLLLERDCSGESLWNQMEALILDPEERKKMSEQARSLGRPEAATLIVEELEQLAASANVPS</sequence>
<dbReference type="GO" id="GO:0005975">
    <property type="term" value="P:carbohydrate metabolic process"/>
    <property type="evidence" value="ECO:0007669"/>
    <property type="project" value="InterPro"/>
</dbReference>
<name>A0A6I4W0U4_9BACL</name>
<keyword evidence="5 10" id="KW-0133">Cell shape</keyword>
<comment type="pathway">
    <text evidence="10">Cell wall biogenesis; peptidoglycan biosynthesis.</text>
</comment>
<comment type="caution">
    <text evidence="13">The sequence shown here is derived from an EMBL/GenBank/DDBJ whole genome shotgun (WGS) entry which is preliminary data.</text>
</comment>
<dbReference type="GO" id="GO:0050511">
    <property type="term" value="F:undecaprenyldiphospho-muramoylpentapeptide beta-N-acetylglucosaminyltransferase activity"/>
    <property type="evidence" value="ECO:0007669"/>
    <property type="project" value="UniProtKB-UniRule"/>
</dbReference>
<feature type="domain" description="Glycosyl transferase family 28 C-terminal" evidence="12">
    <location>
        <begin position="191"/>
        <end position="354"/>
    </location>
</feature>
<proteinExistence type="inferred from homology"/>
<dbReference type="GO" id="GO:0071555">
    <property type="term" value="P:cell wall organization"/>
    <property type="evidence" value="ECO:0007669"/>
    <property type="project" value="UniProtKB-KW"/>
</dbReference>
<dbReference type="SUPFAM" id="SSF53756">
    <property type="entry name" value="UDP-Glycosyltransferase/glycogen phosphorylase"/>
    <property type="match status" value="1"/>
</dbReference>
<reference evidence="13 14" key="1">
    <citation type="submission" date="2019-12" db="EMBL/GenBank/DDBJ databases">
        <title>Whole-genome analyses of novel actinobacteria.</title>
        <authorList>
            <person name="Sahin N."/>
            <person name="Saygin H."/>
        </authorList>
    </citation>
    <scope>NUCLEOTIDE SEQUENCE [LARGE SCALE GENOMIC DNA]</scope>
    <source>
        <strain evidence="13 14">KC615</strain>
    </source>
</reference>
<keyword evidence="6 10" id="KW-0573">Peptidoglycan synthesis</keyword>
<evidence type="ECO:0000256" key="1">
    <source>
        <dbReference type="ARBA" id="ARBA00022475"/>
    </source>
</evidence>
<dbReference type="Pfam" id="PF03033">
    <property type="entry name" value="Glyco_transf_28"/>
    <property type="match status" value="1"/>
</dbReference>
<evidence type="ECO:0000256" key="7">
    <source>
        <dbReference type="ARBA" id="ARBA00023136"/>
    </source>
</evidence>
<dbReference type="GO" id="GO:0008360">
    <property type="term" value="P:regulation of cell shape"/>
    <property type="evidence" value="ECO:0007669"/>
    <property type="project" value="UniProtKB-KW"/>
</dbReference>
<protein>
    <recommendedName>
        <fullName evidence="10">UDP-N-acetylglucosamine--N-acetylmuramyl-(pentapeptide) pyrophosphoryl-undecaprenol N-acetylglucosamine transferase</fullName>
        <ecNumber evidence="10">2.4.1.227</ecNumber>
    </recommendedName>
    <alternativeName>
        <fullName evidence="10">Undecaprenyl-PP-MurNAc-pentapeptide-UDPGlcNAc GlcNAc transferase</fullName>
    </alternativeName>
</protein>
<comment type="catalytic activity">
    <reaction evidence="10">
        <text>di-trans,octa-cis-undecaprenyl diphospho-N-acetyl-alpha-D-muramoyl-L-alanyl-D-glutamyl-meso-2,6-diaminopimeloyl-D-alanyl-D-alanine + UDP-N-acetyl-alpha-D-glucosamine = di-trans,octa-cis-undecaprenyl diphospho-[N-acetyl-alpha-D-glucosaminyl-(1-&gt;4)]-N-acetyl-alpha-D-muramoyl-L-alanyl-D-glutamyl-meso-2,6-diaminopimeloyl-D-alanyl-D-alanine + UDP + H(+)</text>
        <dbReference type="Rhea" id="RHEA:31227"/>
        <dbReference type="ChEBI" id="CHEBI:15378"/>
        <dbReference type="ChEBI" id="CHEBI:57705"/>
        <dbReference type="ChEBI" id="CHEBI:58223"/>
        <dbReference type="ChEBI" id="CHEBI:61387"/>
        <dbReference type="ChEBI" id="CHEBI:61388"/>
        <dbReference type="EC" id="2.4.1.227"/>
    </reaction>
</comment>
<feature type="domain" description="Glycosyltransferase family 28 N-terminal" evidence="11">
    <location>
        <begin position="4"/>
        <end position="144"/>
    </location>
</feature>
<dbReference type="InterPro" id="IPR004276">
    <property type="entry name" value="GlycoTrans_28_N"/>
</dbReference>
<dbReference type="PANTHER" id="PTHR21015:SF22">
    <property type="entry name" value="GLYCOSYLTRANSFERASE"/>
    <property type="match status" value="1"/>
</dbReference>
<dbReference type="CDD" id="cd03785">
    <property type="entry name" value="GT28_MurG"/>
    <property type="match status" value="1"/>
</dbReference>
<dbReference type="GO" id="GO:0009252">
    <property type="term" value="P:peptidoglycan biosynthetic process"/>
    <property type="evidence" value="ECO:0007669"/>
    <property type="project" value="UniProtKB-UniRule"/>
</dbReference>
<evidence type="ECO:0000259" key="11">
    <source>
        <dbReference type="Pfam" id="PF03033"/>
    </source>
</evidence>
<keyword evidence="3 10" id="KW-0328">Glycosyltransferase</keyword>
<evidence type="ECO:0000256" key="6">
    <source>
        <dbReference type="ARBA" id="ARBA00022984"/>
    </source>
</evidence>
<feature type="binding site" evidence="10">
    <location>
        <position position="126"/>
    </location>
    <ligand>
        <name>UDP-N-acetyl-alpha-D-glucosamine</name>
        <dbReference type="ChEBI" id="CHEBI:57705"/>
    </ligand>
</feature>
<accession>A0A6I4W0U4</accession>
<dbReference type="NCBIfam" id="TIGR01133">
    <property type="entry name" value="murG"/>
    <property type="match status" value="1"/>
</dbReference>
<dbReference type="UniPathway" id="UPA00219"/>
<dbReference type="Pfam" id="PF04101">
    <property type="entry name" value="Glyco_tran_28_C"/>
    <property type="match status" value="1"/>
</dbReference>
<keyword evidence="1 10" id="KW-1003">Cell membrane</keyword>
<dbReference type="EMBL" id="WUUL01000021">
    <property type="protein sequence ID" value="MXQ55860.1"/>
    <property type="molecule type" value="Genomic_DNA"/>
</dbReference>
<gene>
    <name evidence="10 13" type="primary">murG</name>
    <name evidence="13" type="ORF">GSM42_19455</name>
</gene>
<feature type="binding site" evidence="10">
    <location>
        <position position="298"/>
    </location>
    <ligand>
        <name>UDP-N-acetyl-alpha-D-glucosamine</name>
        <dbReference type="ChEBI" id="CHEBI:57705"/>
    </ligand>
</feature>
<keyword evidence="8 10" id="KW-0131">Cell cycle</keyword>
<evidence type="ECO:0000313" key="13">
    <source>
        <dbReference type="EMBL" id="MXQ55860.1"/>
    </source>
</evidence>
<evidence type="ECO:0000256" key="3">
    <source>
        <dbReference type="ARBA" id="ARBA00022676"/>
    </source>
</evidence>
<evidence type="ECO:0000259" key="12">
    <source>
        <dbReference type="Pfam" id="PF04101"/>
    </source>
</evidence>
<comment type="function">
    <text evidence="10">Cell wall formation. Catalyzes the transfer of a GlcNAc subunit on undecaprenyl-pyrophosphoryl-MurNAc-pentapeptide (lipid intermediate I) to form undecaprenyl-pyrophosphoryl-MurNAc-(pentapeptide)GlcNAc (lipid intermediate II).</text>
</comment>
<dbReference type="InterPro" id="IPR006009">
    <property type="entry name" value="GlcNAc_MurG"/>
</dbReference>
<dbReference type="Proteomes" id="UP000430692">
    <property type="component" value="Unassembled WGS sequence"/>
</dbReference>
<evidence type="ECO:0000256" key="9">
    <source>
        <dbReference type="ARBA" id="ARBA00023316"/>
    </source>
</evidence>
<comment type="similarity">
    <text evidence="10">Belongs to the glycosyltransferase 28 family. MurG subfamily.</text>
</comment>
<dbReference type="GO" id="GO:0005886">
    <property type="term" value="C:plasma membrane"/>
    <property type="evidence" value="ECO:0007669"/>
    <property type="project" value="UniProtKB-SubCell"/>
</dbReference>
<evidence type="ECO:0000256" key="2">
    <source>
        <dbReference type="ARBA" id="ARBA00022618"/>
    </source>
</evidence>
<dbReference type="InterPro" id="IPR007235">
    <property type="entry name" value="Glyco_trans_28_C"/>
</dbReference>
<comment type="caution">
    <text evidence="10">Lacks conserved residue(s) required for the propagation of feature annotation.</text>
</comment>
<keyword evidence="9 10" id="KW-0961">Cell wall biogenesis/degradation</keyword>
<dbReference type="HAMAP" id="MF_00033">
    <property type="entry name" value="MurG"/>
    <property type="match status" value="1"/>
</dbReference>
<evidence type="ECO:0000256" key="5">
    <source>
        <dbReference type="ARBA" id="ARBA00022960"/>
    </source>
</evidence>
<evidence type="ECO:0000256" key="4">
    <source>
        <dbReference type="ARBA" id="ARBA00022679"/>
    </source>
</evidence>
<dbReference type="RefSeq" id="WP_160803213.1">
    <property type="nucleotide sequence ID" value="NZ_WUUL01000021.1"/>
</dbReference>
<evidence type="ECO:0000256" key="10">
    <source>
        <dbReference type="HAMAP-Rule" id="MF_00033"/>
    </source>
</evidence>
<keyword evidence="14" id="KW-1185">Reference proteome</keyword>
<evidence type="ECO:0000313" key="14">
    <source>
        <dbReference type="Proteomes" id="UP000430692"/>
    </source>
</evidence>
<keyword evidence="4 10" id="KW-0808">Transferase</keyword>
<dbReference type="Gene3D" id="3.40.50.2000">
    <property type="entry name" value="Glycogen Phosphorylase B"/>
    <property type="match status" value="2"/>
</dbReference>
<keyword evidence="2 10" id="KW-0132">Cell division</keyword>
<dbReference type="EC" id="2.4.1.227" evidence="10"/>
<comment type="subcellular location">
    <subcellularLocation>
        <location evidence="10">Cell membrane</location>
        <topology evidence="10">Peripheral membrane protein</topology>
        <orientation evidence="10">Cytoplasmic side</orientation>
    </subcellularLocation>
</comment>
<dbReference type="GO" id="GO:0051301">
    <property type="term" value="P:cell division"/>
    <property type="evidence" value="ECO:0007669"/>
    <property type="project" value="UniProtKB-KW"/>
</dbReference>
<feature type="binding site" evidence="10">
    <location>
        <position position="198"/>
    </location>
    <ligand>
        <name>UDP-N-acetyl-alpha-D-glucosamine</name>
        <dbReference type="ChEBI" id="CHEBI:57705"/>
    </ligand>
</feature>
<dbReference type="AlphaFoldDB" id="A0A6I4W0U4"/>
<dbReference type="PANTHER" id="PTHR21015">
    <property type="entry name" value="UDP-N-ACETYLGLUCOSAMINE--N-ACETYLMURAMYL-(PENTAPEPTIDE) PYROPHOSPHORYL-UNDECAPRENOL N-ACETYLGLUCOSAMINE TRANSFERASE 1"/>
    <property type="match status" value="1"/>
</dbReference>
<feature type="binding site" evidence="10">
    <location>
        <begin position="11"/>
        <end position="13"/>
    </location>
    <ligand>
        <name>UDP-N-acetyl-alpha-D-glucosamine</name>
        <dbReference type="ChEBI" id="CHEBI:57705"/>
    </ligand>
</feature>
<evidence type="ECO:0000256" key="8">
    <source>
        <dbReference type="ARBA" id="ARBA00023306"/>
    </source>
</evidence>